<proteinExistence type="predicted"/>
<accession>E2APX1</accession>
<dbReference type="Proteomes" id="UP000000311">
    <property type="component" value="Unassembled WGS sequence"/>
</dbReference>
<gene>
    <name evidence="1" type="ORF">EAG_01390</name>
</gene>
<organism evidence="2">
    <name type="scientific">Camponotus floridanus</name>
    <name type="common">Florida carpenter ant</name>
    <dbReference type="NCBI Taxonomy" id="104421"/>
    <lineage>
        <taxon>Eukaryota</taxon>
        <taxon>Metazoa</taxon>
        <taxon>Ecdysozoa</taxon>
        <taxon>Arthropoda</taxon>
        <taxon>Hexapoda</taxon>
        <taxon>Insecta</taxon>
        <taxon>Pterygota</taxon>
        <taxon>Neoptera</taxon>
        <taxon>Endopterygota</taxon>
        <taxon>Hymenoptera</taxon>
        <taxon>Apocrita</taxon>
        <taxon>Aculeata</taxon>
        <taxon>Formicoidea</taxon>
        <taxon>Formicidae</taxon>
        <taxon>Formicinae</taxon>
        <taxon>Camponotus</taxon>
    </lineage>
</organism>
<evidence type="ECO:0000313" key="2">
    <source>
        <dbReference type="Proteomes" id="UP000000311"/>
    </source>
</evidence>
<keyword evidence="2" id="KW-1185">Reference proteome</keyword>
<reference evidence="1 2" key="1">
    <citation type="journal article" date="2010" name="Science">
        <title>Genomic comparison of the ants Camponotus floridanus and Harpegnathos saltator.</title>
        <authorList>
            <person name="Bonasio R."/>
            <person name="Zhang G."/>
            <person name="Ye C."/>
            <person name="Mutti N.S."/>
            <person name="Fang X."/>
            <person name="Qin N."/>
            <person name="Donahue G."/>
            <person name="Yang P."/>
            <person name="Li Q."/>
            <person name="Li C."/>
            <person name="Zhang P."/>
            <person name="Huang Z."/>
            <person name="Berger S.L."/>
            <person name="Reinberg D."/>
            <person name="Wang J."/>
            <person name="Liebig J."/>
        </authorList>
    </citation>
    <scope>NUCLEOTIDE SEQUENCE [LARGE SCALE GENOMIC DNA]</scope>
    <source>
        <strain evidence="2">C129</strain>
    </source>
</reference>
<name>E2APX1_CAMFO</name>
<dbReference type="InParanoid" id="E2APX1"/>
<protein>
    <submittedName>
        <fullName evidence="1">Uncharacterized protein</fullName>
    </submittedName>
</protein>
<dbReference type="EMBL" id="GL441615">
    <property type="protein sequence ID" value="EFN64524.1"/>
    <property type="molecule type" value="Genomic_DNA"/>
</dbReference>
<evidence type="ECO:0000313" key="1">
    <source>
        <dbReference type="EMBL" id="EFN64524.1"/>
    </source>
</evidence>
<dbReference type="AlphaFoldDB" id="E2APX1"/>
<sequence>MHKYKNQVIQSMQEGNKLSPGEARKAFGLYLGYILRKISQPNADPACCDLVMKFLQHSSCNLRTPFLFTDIIISQEQKAIA</sequence>